<evidence type="ECO:0000256" key="10">
    <source>
        <dbReference type="ARBA" id="ARBA00023136"/>
    </source>
</evidence>
<dbReference type="GO" id="GO:0004377">
    <property type="term" value="F:GDP-Man:Man(3)GlcNAc(2)-PP-Dol alpha-1,2-mannosyltransferase activity"/>
    <property type="evidence" value="ECO:0007669"/>
    <property type="project" value="UniProtKB-UniRule"/>
</dbReference>
<feature type="compositionally biased region" description="Low complexity" evidence="13">
    <location>
        <begin position="520"/>
        <end position="540"/>
    </location>
</feature>
<comment type="similarity">
    <text evidence="12">Belongs to the glycosyltransferase group 1 family. Glycosyltransferase 4 subfamily.</text>
</comment>
<comment type="pathway">
    <text evidence="2 12">Protein modification; protein glycosylation.</text>
</comment>
<dbReference type="UniPathway" id="UPA00378"/>
<dbReference type="Pfam" id="PF15924">
    <property type="entry name" value="ALG11_N"/>
    <property type="match status" value="1"/>
</dbReference>
<dbReference type="SUPFAM" id="SSF53756">
    <property type="entry name" value="UDP-Glycosyltransferase/glycogen phosphorylase"/>
    <property type="match status" value="1"/>
</dbReference>
<feature type="transmembrane region" description="Helical" evidence="12">
    <location>
        <begin position="12"/>
        <end position="35"/>
    </location>
</feature>
<reference evidence="16 17" key="1">
    <citation type="journal article" date="2015" name="Front. Microbiol.">
        <title>Genome sequence of the plant growth promoting endophytic yeast Rhodotorula graminis WP1.</title>
        <authorList>
            <person name="Firrincieli A."/>
            <person name="Otillar R."/>
            <person name="Salamov A."/>
            <person name="Schmutz J."/>
            <person name="Khan Z."/>
            <person name="Redman R.S."/>
            <person name="Fleck N.D."/>
            <person name="Lindquist E."/>
            <person name="Grigoriev I.V."/>
            <person name="Doty S.L."/>
        </authorList>
    </citation>
    <scope>NUCLEOTIDE SEQUENCE [LARGE SCALE GENOMIC DNA]</scope>
    <source>
        <strain evidence="16 17">WP1</strain>
    </source>
</reference>
<name>A0A0P9EGR1_RHOGW</name>
<keyword evidence="8 12" id="KW-0256">Endoplasmic reticulum</keyword>
<dbReference type="RefSeq" id="XP_018268544.1">
    <property type="nucleotide sequence ID" value="XM_018415302.1"/>
</dbReference>
<evidence type="ECO:0000259" key="15">
    <source>
        <dbReference type="Pfam" id="PF15924"/>
    </source>
</evidence>
<keyword evidence="5 12" id="KW-0328">Glycosyltransferase</keyword>
<comment type="subcellular location">
    <subcellularLocation>
        <location evidence="1">Endoplasmic reticulum membrane</location>
        <topology evidence="1">Single-pass membrane protein</topology>
    </subcellularLocation>
</comment>
<accession>A0A0P9EGR1</accession>
<feature type="domain" description="ALG11 mannosyltransferase N-terminal" evidence="15">
    <location>
        <begin position="68"/>
        <end position="286"/>
    </location>
</feature>
<gene>
    <name evidence="16" type="ORF">RHOBADRAFT_50311</name>
</gene>
<dbReference type="OMA" id="WKHFTLI"/>
<dbReference type="PANTHER" id="PTHR45919">
    <property type="entry name" value="GDP-MAN:MAN(3)GLCNAC(2)-PP-DOL ALPHA-1,2-MANNOSYLTRANSFERASE"/>
    <property type="match status" value="1"/>
</dbReference>
<sequence length="615" mass="65230">MAAVLGRAAAYALPLATAALAATALVLSFVVVLALTSRSRLRQRAPHQRTAFLKCHLGLSTDQATATRLVGLFHPYCNAGGGGERVLWTALACMQRDLAASPTPTAFVVYTGDVGSHDGAVTKADILAKVEARFGVALSPDSLAFVPLTRRWLVEDATYPRLTLLGQSLGSVIVALEGLAGPQGVAPDVWIDTMGYAFAYPLVKWLLGVPVGSYTHYPTISTDMLSRVRSRTAGHTNPSSIASSAVLSRAKLVYYTAFARAYRASLARADTLMVNSTWTRRHVVRLLGGGEGEGEGEVVVAPDEGPSDAAAAVSSPDGLRQRPTASSVVKKQQPSTSLPRRTPRPRVRTVYPPCDTAALTSFPATTSSRVPSPTSPITILSLAQFRPEKEHATQLRAFAELVSPSSLSAPSLLPITLDPTRLRLVLAGSARHAADHARVAALRTLADELGVASQCEFVVNAPYDDVCALMRQASIGLHTMVDEHFGITVVEFQAAGLLTLAHPSAGPLLDILVPSSSPSHGTGPTGFLATSSPTSSSSSSTERHLPPHLAFATSLAHILALPEAEQDAVRARARESAQARFGVEAFERGWMDAWRELEGRIGAGAQDERDGKRRE</sequence>
<feature type="region of interest" description="Disordered" evidence="13">
    <location>
        <begin position="292"/>
        <end position="351"/>
    </location>
</feature>
<evidence type="ECO:0000256" key="9">
    <source>
        <dbReference type="ARBA" id="ARBA00022989"/>
    </source>
</evidence>
<evidence type="ECO:0000256" key="5">
    <source>
        <dbReference type="ARBA" id="ARBA00022676"/>
    </source>
</evidence>
<evidence type="ECO:0000256" key="6">
    <source>
        <dbReference type="ARBA" id="ARBA00022679"/>
    </source>
</evidence>
<keyword evidence="9 12" id="KW-1133">Transmembrane helix</keyword>
<keyword evidence="6 12" id="KW-0808">Transferase</keyword>
<feature type="region of interest" description="Disordered" evidence="13">
    <location>
        <begin position="520"/>
        <end position="544"/>
    </location>
</feature>
<dbReference type="STRING" id="578459.A0A0P9EGR1"/>
<dbReference type="OrthoDB" id="2276068at2759"/>
<evidence type="ECO:0000256" key="1">
    <source>
        <dbReference type="ARBA" id="ARBA00004389"/>
    </source>
</evidence>
<organism evidence="16 17">
    <name type="scientific">Rhodotorula graminis (strain WP1)</name>
    <dbReference type="NCBI Taxonomy" id="578459"/>
    <lineage>
        <taxon>Eukaryota</taxon>
        <taxon>Fungi</taxon>
        <taxon>Dikarya</taxon>
        <taxon>Basidiomycota</taxon>
        <taxon>Pucciniomycotina</taxon>
        <taxon>Microbotryomycetes</taxon>
        <taxon>Sporidiobolales</taxon>
        <taxon>Sporidiobolaceae</taxon>
        <taxon>Rhodotorula</taxon>
    </lineage>
</organism>
<evidence type="ECO:0000256" key="13">
    <source>
        <dbReference type="SAM" id="MobiDB-lite"/>
    </source>
</evidence>
<evidence type="ECO:0000313" key="17">
    <source>
        <dbReference type="Proteomes" id="UP000053890"/>
    </source>
</evidence>
<dbReference type="InterPro" id="IPR001296">
    <property type="entry name" value="Glyco_trans_1"/>
</dbReference>
<dbReference type="Proteomes" id="UP000053890">
    <property type="component" value="Unassembled WGS sequence"/>
</dbReference>
<dbReference type="AlphaFoldDB" id="A0A0P9EGR1"/>
<dbReference type="CDD" id="cd03806">
    <property type="entry name" value="GT4_ALG11-like"/>
    <property type="match status" value="1"/>
</dbReference>
<evidence type="ECO:0000256" key="11">
    <source>
        <dbReference type="ARBA" id="ARBA00045065"/>
    </source>
</evidence>
<evidence type="ECO:0000256" key="4">
    <source>
        <dbReference type="ARBA" id="ARBA00022018"/>
    </source>
</evidence>
<feature type="compositionally biased region" description="Polar residues" evidence="13">
    <location>
        <begin position="323"/>
        <end position="338"/>
    </location>
</feature>
<dbReference type="EMBL" id="KQ474087">
    <property type="protein sequence ID" value="KPV72495.1"/>
    <property type="molecule type" value="Genomic_DNA"/>
</dbReference>
<keyword evidence="17" id="KW-1185">Reference proteome</keyword>
<evidence type="ECO:0000256" key="8">
    <source>
        <dbReference type="ARBA" id="ARBA00022824"/>
    </source>
</evidence>
<comment type="function">
    <text evidence="12">GDP-Man:Man(3)GlcNAc(2)-PP-Dol alpha-1,2-mannosyltransferase that operates in the biosynthetic pathway of dolichol-linked oligosaccharides, the glycan precursors employed in protein asparagine (N)-glycosylation. The assembly of dolichol-linked oligosaccharides begins on the cytosolic side of the endoplasmic reticulum membrane and finishes in its lumen. The sequential addition of sugars to dolichol pyrophosphate produces dolichol-linked oligosaccharides containing fourteen sugars, including two GlcNAcs, nine mannoses and three glucoses. Once assembled, the oligosaccharide is transferred from the lipid to nascent proteins by oligosaccharyltransferases. Catalyzes, on the cytoplasmic face of the endoplasmic reticulum, the addition of the fourth and fifth mannose residues to the dolichol-linked oligosaccharide chain, to produce Man(5)GlcNAc(2)-PP-dolichol core oligosaccharide.</text>
</comment>
<dbReference type="Gene3D" id="3.40.50.2000">
    <property type="entry name" value="Glycogen Phosphorylase B"/>
    <property type="match status" value="1"/>
</dbReference>
<keyword evidence="7 12" id="KW-0812">Transmembrane</keyword>
<proteinExistence type="inferred from homology"/>
<evidence type="ECO:0000256" key="2">
    <source>
        <dbReference type="ARBA" id="ARBA00004922"/>
    </source>
</evidence>
<protein>
    <recommendedName>
        <fullName evidence="4 12">GDP-Man:Man(3)GlcNAc(2)-PP-Dol alpha-1,2-mannosyltransferase</fullName>
        <ecNumber evidence="3 12">2.4.1.131</ecNumber>
    </recommendedName>
</protein>
<dbReference type="GO" id="GO:0006487">
    <property type="term" value="P:protein N-linked glycosylation"/>
    <property type="evidence" value="ECO:0007669"/>
    <property type="project" value="TreeGrafter"/>
</dbReference>
<evidence type="ECO:0000313" key="16">
    <source>
        <dbReference type="EMBL" id="KPV72495.1"/>
    </source>
</evidence>
<evidence type="ECO:0000256" key="12">
    <source>
        <dbReference type="RuleBase" id="RU367051"/>
    </source>
</evidence>
<feature type="domain" description="Glycosyl transferase family 1" evidence="14">
    <location>
        <begin position="371"/>
        <end position="514"/>
    </location>
</feature>
<dbReference type="EC" id="2.4.1.131" evidence="3 12"/>
<dbReference type="GO" id="GO:0005789">
    <property type="term" value="C:endoplasmic reticulum membrane"/>
    <property type="evidence" value="ECO:0007669"/>
    <property type="project" value="UniProtKB-SubCell"/>
</dbReference>
<evidence type="ECO:0000259" key="14">
    <source>
        <dbReference type="Pfam" id="PF00534"/>
    </source>
</evidence>
<dbReference type="InterPro" id="IPR038013">
    <property type="entry name" value="ALG11"/>
</dbReference>
<dbReference type="InterPro" id="IPR031814">
    <property type="entry name" value="ALG11_N"/>
</dbReference>
<dbReference type="GeneID" id="28975750"/>
<keyword evidence="10 12" id="KW-0472">Membrane</keyword>
<comment type="catalytic activity">
    <reaction evidence="11 12">
        <text>an alpha-D-Man-(1-&gt;3)-[alpha-D-Man-(1-&gt;6)]-beta-D-Man-(1-&gt;4)-beta-D-GlcNAc-(1-&gt;4)-alpha-D-GlcNAc-diphospho-di-trans,poly-cis-dolichol + 2 GDP-alpha-D-mannose = an alpha-D-Man-(1-&gt;2)-alpha-D-Man-(1-&gt;2)-alpha-D-Man-(1-&gt;3)-[alpha-D-Man-(1-&gt;6)]-beta-D-Man-(1-&gt;4)-beta-D-GlcNAc-(1-&gt;4)-alpha-D-GlcNAc-diphospho-di-trans,poly-cis-dolichol + 2 GDP + 2 H(+)</text>
        <dbReference type="Rhea" id="RHEA:29523"/>
        <dbReference type="Rhea" id="RHEA-COMP:19515"/>
        <dbReference type="Rhea" id="RHEA-COMP:19516"/>
        <dbReference type="ChEBI" id="CHEBI:15378"/>
        <dbReference type="ChEBI" id="CHEBI:57527"/>
        <dbReference type="ChEBI" id="CHEBI:58189"/>
        <dbReference type="ChEBI" id="CHEBI:132511"/>
        <dbReference type="ChEBI" id="CHEBI:132515"/>
        <dbReference type="EC" id="2.4.1.131"/>
    </reaction>
    <physiologicalReaction direction="left-to-right" evidence="11 12">
        <dbReference type="Rhea" id="RHEA:29524"/>
    </physiologicalReaction>
</comment>
<evidence type="ECO:0000256" key="3">
    <source>
        <dbReference type="ARBA" id="ARBA00012645"/>
    </source>
</evidence>
<dbReference type="Pfam" id="PF00534">
    <property type="entry name" value="Glycos_transf_1"/>
    <property type="match status" value="1"/>
</dbReference>
<evidence type="ECO:0000256" key="7">
    <source>
        <dbReference type="ARBA" id="ARBA00022692"/>
    </source>
</evidence>
<dbReference type="PANTHER" id="PTHR45919:SF1">
    <property type="entry name" value="GDP-MAN:MAN(3)GLCNAC(2)-PP-DOL ALPHA-1,2-MANNOSYLTRANSFERASE"/>
    <property type="match status" value="1"/>
</dbReference>